<evidence type="ECO:0000259" key="7">
    <source>
        <dbReference type="Pfam" id="PF05699"/>
    </source>
</evidence>
<proteinExistence type="predicted"/>
<sequence>MPCETRWYSNYNCIASVVYNKEVITKVFNDGRFMEQFGRPKECESRRRKQRKKRKSTKTLEYQRMEALVKDENFWKQGKRVMKMLEPIIKGIALFESDGCCISMVYWKFVELLRDPIYCNPKYLAETAQGILAAIKKRWKFLHTDTMGIAFMLDQTKNTTDFESGDRKNTLREISMVAKRLGCSAEESKYSRREAESFMNRKRDWSIEDREEAAMSEPLQWWGTNRDDYPHLFEIARRIFTMPTSSAATERSWSIHKFIHSDRRNRLKTEKVRKLVFKYSNCEDNTSIPEVVFDGVTLKRKEGGNNSDDEGEPLAISDENDASSSSSDDEEESDGDRDGDTEANADNYVDTSYDYPYSQE</sequence>
<accession>A0A2P4XYZ7</accession>
<dbReference type="Pfam" id="PF05699">
    <property type="entry name" value="Dimer_Tnp_hAT"/>
    <property type="match status" value="1"/>
</dbReference>
<evidence type="ECO:0000256" key="1">
    <source>
        <dbReference type="ARBA" id="ARBA00004123"/>
    </source>
</evidence>
<dbReference type="Proteomes" id="UP000237271">
    <property type="component" value="Unassembled WGS sequence"/>
</dbReference>
<protein>
    <recommendedName>
        <fullName evidence="7">HAT C-terminal dimerisation domain-containing protein</fullName>
    </recommendedName>
</protein>
<dbReference type="PANTHER" id="PTHR46481:SF10">
    <property type="entry name" value="ZINC FINGER BED DOMAIN-CONTAINING PROTEIN 39"/>
    <property type="match status" value="1"/>
</dbReference>
<evidence type="ECO:0000313" key="8">
    <source>
        <dbReference type="EMBL" id="POM70783.1"/>
    </source>
</evidence>
<organism evidence="8 9">
    <name type="scientific">Phytophthora palmivora</name>
    <dbReference type="NCBI Taxonomy" id="4796"/>
    <lineage>
        <taxon>Eukaryota</taxon>
        <taxon>Sar</taxon>
        <taxon>Stramenopiles</taxon>
        <taxon>Oomycota</taxon>
        <taxon>Peronosporomycetes</taxon>
        <taxon>Peronosporales</taxon>
        <taxon>Peronosporaceae</taxon>
        <taxon>Phytophthora</taxon>
    </lineage>
</organism>
<dbReference type="SUPFAM" id="SSF53098">
    <property type="entry name" value="Ribonuclease H-like"/>
    <property type="match status" value="1"/>
</dbReference>
<dbReference type="GO" id="GO:0005634">
    <property type="term" value="C:nucleus"/>
    <property type="evidence" value="ECO:0007669"/>
    <property type="project" value="UniProtKB-SubCell"/>
</dbReference>
<dbReference type="GO" id="GO:0008270">
    <property type="term" value="F:zinc ion binding"/>
    <property type="evidence" value="ECO:0007669"/>
    <property type="project" value="UniProtKB-KW"/>
</dbReference>
<evidence type="ECO:0000256" key="2">
    <source>
        <dbReference type="ARBA" id="ARBA00022723"/>
    </source>
</evidence>
<dbReference type="GO" id="GO:0046983">
    <property type="term" value="F:protein dimerization activity"/>
    <property type="evidence" value="ECO:0007669"/>
    <property type="project" value="InterPro"/>
</dbReference>
<gene>
    <name evidence="8" type="ORF">PHPALM_12731</name>
</gene>
<name>A0A2P4XYZ7_9STRA</name>
<dbReference type="AlphaFoldDB" id="A0A2P4XYZ7"/>
<keyword evidence="2" id="KW-0479">Metal-binding</keyword>
<feature type="compositionally biased region" description="Acidic residues" evidence="6">
    <location>
        <begin position="327"/>
        <end position="343"/>
    </location>
</feature>
<evidence type="ECO:0000256" key="5">
    <source>
        <dbReference type="ARBA" id="ARBA00023242"/>
    </source>
</evidence>
<comment type="subcellular location">
    <subcellularLocation>
        <location evidence="1">Nucleus</location>
    </subcellularLocation>
</comment>
<dbReference type="EMBL" id="NCKW01006784">
    <property type="protein sequence ID" value="POM70783.1"/>
    <property type="molecule type" value="Genomic_DNA"/>
</dbReference>
<evidence type="ECO:0000256" key="6">
    <source>
        <dbReference type="SAM" id="MobiDB-lite"/>
    </source>
</evidence>
<dbReference type="InterPro" id="IPR052035">
    <property type="entry name" value="ZnF_BED_domain_contain"/>
</dbReference>
<feature type="region of interest" description="Disordered" evidence="6">
    <location>
        <begin position="302"/>
        <end position="360"/>
    </location>
</feature>
<keyword evidence="9" id="KW-1185">Reference proteome</keyword>
<keyword evidence="3" id="KW-0863">Zinc-finger</keyword>
<reference evidence="8 9" key="1">
    <citation type="journal article" date="2017" name="Genome Biol. Evol.">
        <title>Phytophthora megakarya and P. palmivora, closely related causal agents of cacao black pod rot, underwent increases in genome sizes and gene numbers by different mechanisms.</title>
        <authorList>
            <person name="Ali S.S."/>
            <person name="Shao J."/>
            <person name="Lary D.J."/>
            <person name="Kronmiller B."/>
            <person name="Shen D."/>
            <person name="Strem M.D."/>
            <person name="Amoako-Attah I."/>
            <person name="Akrofi A.Y."/>
            <person name="Begoude B.A."/>
            <person name="Ten Hoopen G.M."/>
            <person name="Coulibaly K."/>
            <person name="Kebe B.I."/>
            <person name="Melnick R.L."/>
            <person name="Guiltinan M.J."/>
            <person name="Tyler B.M."/>
            <person name="Meinhardt L.W."/>
            <person name="Bailey B.A."/>
        </authorList>
    </citation>
    <scope>NUCLEOTIDE SEQUENCE [LARGE SCALE GENOMIC DNA]</scope>
    <source>
        <strain evidence="9">sbr112.9</strain>
    </source>
</reference>
<dbReference type="InterPro" id="IPR008906">
    <property type="entry name" value="HATC_C_dom"/>
</dbReference>
<comment type="caution">
    <text evidence="8">The sequence shown here is derived from an EMBL/GenBank/DDBJ whole genome shotgun (WGS) entry which is preliminary data.</text>
</comment>
<keyword evidence="4" id="KW-0862">Zinc</keyword>
<feature type="domain" description="HAT C-terminal dimerisation" evidence="7">
    <location>
        <begin position="212"/>
        <end position="279"/>
    </location>
</feature>
<evidence type="ECO:0000313" key="9">
    <source>
        <dbReference type="Proteomes" id="UP000237271"/>
    </source>
</evidence>
<dbReference type="InterPro" id="IPR012337">
    <property type="entry name" value="RNaseH-like_sf"/>
</dbReference>
<dbReference type="OrthoDB" id="89797at2759"/>
<keyword evidence="5" id="KW-0539">Nucleus</keyword>
<evidence type="ECO:0000256" key="4">
    <source>
        <dbReference type="ARBA" id="ARBA00022833"/>
    </source>
</evidence>
<dbReference type="PANTHER" id="PTHR46481">
    <property type="entry name" value="ZINC FINGER BED DOMAIN-CONTAINING PROTEIN 4"/>
    <property type="match status" value="1"/>
</dbReference>
<evidence type="ECO:0000256" key="3">
    <source>
        <dbReference type="ARBA" id="ARBA00022771"/>
    </source>
</evidence>